<evidence type="ECO:0000313" key="5">
    <source>
        <dbReference type="Proteomes" id="UP000494165"/>
    </source>
</evidence>
<reference evidence="4 5" key="1">
    <citation type="submission" date="2020-04" db="EMBL/GenBank/DDBJ databases">
        <authorList>
            <person name="Alioto T."/>
            <person name="Alioto T."/>
            <person name="Gomez Garrido J."/>
        </authorList>
    </citation>
    <scope>NUCLEOTIDE SEQUENCE [LARGE SCALE GENOMIC DNA]</scope>
</reference>
<feature type="repeat" description="RCC1" evidence="2">
    <location>
        <begin position="97"/>
        <end position="149"/>
    </location>
</feature>
<dbReference type="InterPro" id="IPR000408">
    <property type="entry name" value="Reg_chr_condens"/>
</dbReference>
<dbReference type="PROSITE" id="PS50012">
    <property type="entry name" value="RCC1_3"/>
    <property type="match status" value="3"/>
</dbReference>
<dbReference type="PANTHER" id="PTHR22872:SF10">
    <property type="entry name" value="ULTRAVIOLET-B RECEPTOR UVR8"/>
    <property type="match status" value="1"/>
</dbReference>
<dbReference type="Gene3D" id="2.130.10.30">
    <property type="entry name" value="Regulator of chromosome condensation 1/beta-lactamase-inhibitor protein II"/>
    <property type="match status" value="1"/>
</dbReference>
<dbReference type="InterPro" id="IPR000210">
    <property type="entry name" value="BTB/POZ_dom"/>
</dbReference>
<dbReference type="SUPFAM" id="SSF54695">
    <property type="entry name" value="POZ domain"/>
    <property type="match status" value="1"/>
</dbReference>
<comment type="caution">
    <text evidence="4">The sequence shown here is derived from an EMBL/GenBank/DDBJ whole genome shotgun (WGS) entry which is preliminary data.</text>
</comment>
<sequence>MSKLLVKWANFGYQRREIRTAIVFGTNAENVIIVLENDDVLAFGKNQNGCLGAGVQGEVKELKSIQILCKQRIEGFEFGSHAGDDGKFSFFAISACGSVFSWGDNFYGQLGLRTTEYIKVPTKISGLLEQTRVVQVAYGGGHTLALTSEGEVYTFGRNNEGQLGLGTTENQPFPRKVGGLLEGTIVASVACQALSSIVLLHSGKICVWGFNTNGMLGIPSTLNHQERCPCMVIGLESVVISKIACGTYITLALSDDGKIYSWGLTVNSQSGNRTYVKKPSIISAVMKGRIKDIAATRFKNHPCAAITENNQVYIWGNCNGIFKSPTLTSVSSLDEVFAVASPPITYQRFQMKMTRIGRKRKGSVIDRFQEAFDVPETADFVFIVEGEKIHVHKNLLIIGSDVFKKKFLGNWEDSCKKEQIVEDHSYKAFYAFLKYFYTDQVDIKPEIAIDVYSLAHFYQVTDLMNECEKILKSGLTVQIAAAVYEKAILFRAKDLCEFCIKFCKEHWLEVMDIFESDDSKRELILEVFRLAANQKKN</sequence>
<protein>
    <recommendedName>
        <fullName evidence="3">BTB domain-containing protein</fullName>
    </recommendedName>
</protein>
<dbReference type="PRINTS" id="PR00633">
    <property type="entry name" value="RCCNDNSATION"/>
</dbReference>
<name>A0A8S1E7W7_9INSE</name>
<dbReference type="InterPro" id="IPR009091">
    <property type="entry name" value="RCC1/BLIP-II"/>
</dbReference>
<dbReference type="OrthoDB" id="10256179at2759"/>
<feature type="repeat" description="RCC1" evidence="2">
    <location>
        <begin position="203"/>
        <end position="256"/>
    </location>
</feature>
<keyword evidence="5" id="KW-1185">Reference proteome</keyword>
<dbReference type="InterPro" id="IPR011333">
    <property type="entry name" value="SKP1/BTB/POZ_sf"/>
</dbReference>
<feature type="repeat" description="RCC1" evidence="2">
    <location>
        <begin position="150"/>
        <end position="202"/>
    </location>
</feature>
<keyword evidence="1" id="KW-0677">Repeat</keyword>
<dbReference type="PROSITE" id="PS50097">
    <property type="entry name" value="BTB"/>
    <property type="match status" value="1"/>
</dbReference>
<dbReference type="AlphaFoldDB" id="A0A8S1E7W7"/>
<feature type="domain" description="BTB" evidence="3">
    <location>
        <begin position="378"/>
        <end position="445"/>
    </location>
</feature>
<dbReference type="EMBL" id="CADEPI010000779">
    <property type="protein sequence ID" value="CAB3388423.1"/>
    <property type="molecule type" value="Genomic_DNA"/>
</dbReference>
<accession>A0A8S1E7W7</accession>
<proteinExistence type="predicted"/>
<evidence type="ECO:0000256" key="2">
    <source>
        <dbReference type="PROSITE-ProRule" id="PRU00235"/>
    </source>
</evidence>
<dbReference type="PANTHER" id="PTHR22872">
    <property type="entry name" value="BTK-BINDING PROTEIN-RELATED"/>
    <property type="match status" value="1"/>
</dbReference>
<dbReference type="InterPro" id="IPR051625">
    <property type="entry name" value="Signaling_Regulatory_Domain"/>
</dbReference>
<evidence type="ECO:0000259" key="3">
    <source>
        <dbReference type="PROSITE" id="PS50097"/>
    </source>
</evidence>
<evidence type="ECO:0000256" key="1">
    <source>
        <dbReference type="ARBA" id="ARBA00022737"/>
    </source>
</evidence>
<organism evidence="4 5">
    <name type="scientific">Cloeon dipterum</name>
    <dbReference type="NCBI Taxonomy" id="197152"/>
    <lineage>
        <taxon>Eukaryota</taxon>
        <taxon>Metazoa</taxon>
        <taxon>Ecdysozoa</taxon>
        <taxon>Arthropoda</taxon>
        <taxon>Hexapoda</taxon>
        <taxon>Insecta</taxon>
        <taxon>Pterygota</taxon>
        <taxon>Palaeoptera</taxon>
        <taxon>Ephemeroptera</taxon>
        <taxon>Pisciforma</taxon>
        <taxon>Baetidae</taxon>
        <taxon>Cloeon</taxon>
    </lineage>
</organism>
<dbReference type="Proteomes" id="UP000494165">
    <property type="component" value="Unassembled WGS sequence"/>
</dbReference>
<evidence type="ECO:0000313" key="4">
    <source>
        <dbReference type="EMBL" id="CAB3388423.1"/>
    </source>
</evidence>
<dbReference type="Gene3D" id="3.30.710.10">
    <property type="entry name" value="Potassium Channel Kv1.1, Chain A"/>
    <property type="match status" value="1"/>
</dbReference>
<dbReference type="SUPFAM" id="SSF50985">
    <property type="entry name" value="RCC1/BLIP-II"/>
    <property type="match status" value="1"/>
</dbReference>
<gene>
    <name evidence="4" type="ORF">CLODIP_2_CD03129</name>
</gene>
<dbReference type="Pfam" id="PF00651">
    <property type="entry name" value="BTB"/>
    <property type="match status" value="1"/>
</dbReference>
<dbReference type="Pfam" id="PF00415">
    <property type="entry name" value="RCC1"/>
    <property type="match status" value="3"/>
</dbReference>
<dbReference type="SMART" id="SM00225">
    <property type="entry name" value="BTB"/>
    <property type="match status" value="1"/>
</dbReference>